<evidence type="ECO:0000313" key="3">
    <source>
        <dbReference type="Proteomes" id="UP000289996"/>
    </source>
</evidence>
<organism evidence="2 3">
    <name type="scientific">Lactiplantibacillus mudanjiangensis</name>
    <dbReference type="NCBI Taxonomy" id="1296538"/>
    <lineage>
        <taxon>Bacteria</taxon>
        <taxon>Bacillati</taxon>
        <taxon>Bacillota</taxon>
        <taxon>Bacilli</taxon>
        <taxon>Lactobacillales</taxon>
        <taxon>Lactobacillaceae</taxon>
        <taxon>Lactiplantibacillus</taxon>
    </lineage>
</organism>
<evidence type="ECO:0000259" key="1">
    <source>
        <dbReference type="Pfam" id="PF13460"/>
    </source>
</evidence>
<name>A0A660E024_9LACO</name>
<dbReference type="InterPro" id="IPR016040">
    <property type="entry name" value="NAD(P)-bd_dom"/>
</dbReference>
<dbReference type="Pfam" id="PF13460">
    <property type="entry name" value="NAD_binding_10"/>
    <property type="match status" value="1"/>
</dbReference>
<accession>A0A660E024</accession>
<keyword evidence="3" id="KW-1185">Reference proteome</keyword>
<dbReference type="OrthoDB" id="152510at2"/>
<gene>
    <name evidence="2" type="ORF">MUDAN_MDHGFNIF_02188</name>
</gene>
<dbReference type="Proteomes" id="UP000289996">
    <property type="component" value="Unassembled WGS sequence"/>
</dbReference>
<dbReference type="SUPFAM" id="SSF51735">
    <property type="entry name" value="NAD(P)-binding Rossmann-fold domains"/>
    <property type="match status" value="1"/>
</dbReference>
<proteinExistence type="predicted"/>
<reference evidence="2 3" key="1">
    <citation type="submission" date="2018-11" db="EMBL/GenBank/DDBJ databases">
        <authorList>
            <person name="Wuyts S."/>
        </authorList>
    </citation>
    <scope>NUCLEOTIDE SEQUENCE [LARGE SCALE GENOMIC DNA]</scope>
    <source>
        <strain evidence="2">Lactobacillus mudanjiangensis AMBF249</strain>
    </source>
</reference>
<evidence type="ECO:0000313" key="2">
    <source>
        <dbReference type="EMBL" id="VDG27278.1"/>
    </source>
</evidence>
<dbReference type="PANTHER" id="PTHR47129">
    <property type="entry name" value="QUINONE OXIDOREDUCTASE 2"/>
    <property type="match status" value="1"/>
</dbReference>
<dbReference type="PANTHER" id="PTHR47129:SF1">
    <property type="entry name" value="NMRA-LIKE DOMAIN-CONTAINING PROTEIN"/>
    <property type="match status" value="1"/>
</dbReference>
<dbReference type="CDD" id="cd05269">
    <property type="entry name" value="TMR_SDR_a"/>
    <property type="match status" value="1"/>
</dbReference>
<dbReference type="InterPro" id="IPR036291">
    <property type="entry name" value="NAD(P)-bd_dom_sf"/>
</dbReference>
<protein>
    <submittedName>
        <fullName evidence="2">Quinone oxidoreductase 2 [Lactobacillus brevis KB290]</fullName>
    </submittedName>
</protein>
<dbReference type="EMBL" id="UYIG01000002">
    <property type="protein sequence ID" value="VDG27278.1"/>
    <property type="molecule type" value="Genomic_DNA"/>
</dbReference>
<dbReference type="Gene3D" id="3.90.25.10">
    <property type="entry name" value="UDP-galactose 4-epimerase, domain 1"/>
    <property type="match status" value="1"/>
</dbReference>
<dbReference type="RefSeq" id="WP_130846199.1">
    <property type="nucleotide sequence ID" value="NZ_BJDY01000007.1"/>
</dbReference>
<feature type="domain" description="NAD(P)-binding" evidence="1">
    <location>
        <begin position="8"/>
        <end position="148"/>
    </location>
</feature>
<dbReference type="AlphaFoldDB" id="A0A660E024"/>
<sequence>MKYAISAATGHLGQLVIQHLLKLVPATDVVAIVRNPDKAKQVLPADIEIRQADYTDVTALTNALAHVDRLLFISSIPGTATPRQVQHQNVVQAAQAANVHYIAYTSFAKAETAQSPLSADHIATEKMIKASGIAYSFLRNAWYLENESSYLKAALAGEDAVYAAGDGQMSFALEREYGEAAAKVLASSTTKAIYEFGGQPSSYADLQTALHQVLDTDFQFKAVSDDDYRQTMLSAGLDAQFVEVLLAMQVMMRHNELNVPTTDLADVLGRPVTSLVDAVKEVLNTLN</sequence>
<dbReference type="Gene3D" id="3.40.50.720">
    <property type="entry name" value="NAD(P)-binding Rossmann-like Domain"/>
    <property type="match status" value="1"/>
</dbReference>
<dbReference type="InterPro" id="IPR052718">
    <property type="entry name" value="NmrA-type_oxidoreductase"/>
</dbReference>